<evidence type="ECO:0000256" key="2">
    <source>
        <dbReference type="ARBA" id="ARBA00023125"/>
    </source>
</evidence>
<evidence type="ECO:0000256" key="3">
    <source>
        <dbReference type="ARBA" id="ARBA00023163"/>
    </source>
</evidence>
<keyword evidence="1" id="KW-0805">Transcription regulation</keyword>
<dbReference type="Gene3D" id="1.10.357.10">
    <property type="entry name" value="Tetracycline Repressor, domain 2"/>
    <property type="match status" value="1"/>
</dbReference>
<evidence type="ECO:0000259" key="5">
    <source>
        <dbReference type="Pfam" id="PF00440"/>
    </source>
</evidence>
<dbReference type="GO" id="GO:0003677">
    <property type="term" value="F:DNA binding"/>
    <property type="evidence" value="ECO:0007669"/>
    <property type="project" value="UniProtKB-KW"/>
</dbReference>
<dbReference type="KEGG" id="apel:CA267_013380"/>
<dbReference type="RefSeq" id="WP_075610749.1">
    <property type="nucleotide sequence ID" value="NZ_CP052766.1"/>
</dbReference>
<feature type="region of interest" description="Disordered" evidence="4">
    <location>
        <begin position="1"/>
        <end position="20"/>
    </location>
</feature>
<reference evidence="6 7" key="2">
    <citation type="submission" date="2020-04" db="EMBL/GenBank/DDBJ databases">
        <title>Complete genome sequence of Alteromonas pelagimontana 5.12T.</title>
        <authorList>
            <person name="Sinha R.K."/>
            <person name="Krishnan K.P."/>
            <person name="Kurian J.P."/>
        </authorList>
    </citation>
    <scope>NUCLEOTIDE SEQUENCE [LARGE SCALE GENOMIC DNA]</scope>
    <source>
        <strain evidence="6 7">5.12</strain>
    </source>
</reference>
<dbReference type="Gene3D" id="1.10.10.60">
    <property type="entry name" value="Homeodomain-like"/>
    <property type="match status" value="1"/>
</dbReference>
<dbReference type="PANTHER" id="PTHR47506">
    <property type="entry name" value="TRANSCRIPTIONAL REGULATORY PROTEIN"/>
    <property type="match status" value="1"/>
</dbReference>
<dbReference type="SUPFAM" id="SSF46689">
    <property type="entry name" value="Homeodomain-like"/>
    <property type="match status" value="1"/>
</dbReference>
<evidence type="ECO:0000313" key="6">
    <source>
        <dbReference type="EMBL" id="QJR81687.1"/>
    </source>
</evidence>
<protein>
    <submittedName>
        <fullName evidence="6">TetR/AcrR family transcriptional regulator</fullName>
    </submittedName>
</protein>
<dbReference type="InterPro" id="IPR009057">
    <property type="entry name" value="Homeodomain-like_sf"/>
</dbReference>
<keyword evidence="7" id="KW-1185">Reference proteome</keyword>
<evidence type="ECO:0000256" key="4">
    <source>
        <dbReference type="SAM" id="MobiDB-lite"/>
    </source>
</evidence>
<dbReference type="InterPro" id="IPR036271">
    <property type="entry name" value="Tet_transcr_reg_TetR-rel_C_sf"/>
</dbReference>
<feature type="domain" description="HTH tetR-type" evidence="5">
    <location>
        <begin position="33"/>
        <end position="73"/>
    </location>
</feature>
<organism evidence="6 7">
    <name type="scientific">Alteromonas pelagimontana</name>
    <dbReference type="NCBI Taxonomy" id="1858656"/>
    <lineage>
        <taxon>Bacteria</taxon>
        <taxon>Pseudomonadati</taxon>
        <taxon>Pseudomonadota</taxon>
        <taxon>Gammaproteobacteria</taxon>
        <taxon>Alteromonadales</taxon>
        <taxon>Alteromonadaceae</taxon>
        <taxon>Alteromonas/Salinimonas group</taxon>
        <taxon>Alteromonas</taxon>
    </lineage>
</organism>
<dbReference type="SUPFAM" id="SSF48498">
    <property type="entry name" value="Tetracyclin repressor-like, C-terminal domain"/>
    <property type="match status" value="1"/>
</dbReference>
<evidence type="ECO:0000256" key="1">
    <source>
        <dbReference type="ARBA" id="ARBA00023015"/>
    </source>
</evidence>
<dbReference type="AlphaFoldDB" id="A0A6M4MFC6"/>
<dbReference type="EMBL" id="CP052766">
    <property type="protein sequence ID" value="QJR81687.1"/>
    <property type="molecule type" value="Genomic_DNA"/>
</dbReference>
<name>A0A6M4MFC6_9ALTE</name>
<evidence type="ECO:0000313" key="7">
    <source>
        <dbReference type="Proteomes" id="UP000219285"/>
    </source>
</evidence>
<dbReference type="PANTHER" id="PTHR47506:SF1">
    <property type="entry name" value="HTH-TYPE TRANSCRIPTIONAL REGULATOR YJDC"/>
    <property type="match status" value="1"/>
</dbReference>
<accession>A0A6M4MFC6</accession>
<sequence>MITPKSHPQESVRKSERQGSRRIFDKEKGTLIAKDLFHQRGFDAVGIAELTRTLGINPPSLYAAYGSKVNLFEMCLEAYIAEGNLPADEILSDGRDTVEALSELIQRAAELYTQSDLKKGCMVAEGLRADDNKARAVSNKYLELSRIYIKDFVLQQYPDKADFLADYIVVTLQGLSAAAFSGLPKARALAVASATGKSVSYLLS</sequence>
<reference evidence="7" key="1">
    <citation type="submission" date="2014-12" db="EMBL/GenBank/DDBJ databases">
        <title>Complete genome sequence of a multi-drug resistant Klebsiella pneumoniae.</title>
        <authorList>
            <person name="Hua X."/>
            <person name="Chen Q."/>
            <person name="Li X."/>
            <person name="Feng Y."/>
            <person name="Ruan Z."/>
            <person name="Yu Y."/>
        </authorList>
    </citation>
    <scope>NUCLEOTIDE SEQUENCE [LARGE SCALE GENOMIC DNA]</scope>
    <source>
        <strain evidence="7">5.12</strain>
    </source>
</reference>
<feature type="compositionally biased region" description="Basic and acidic residues" evidence="4">
    <location>
        <begin position="7"/>
        <end position="20"/>
    </location>
</feature>
<keyword evidence="3" id="KW-0804">Transcription</keyword>
<gene>
    <name evidence="6" type="ORF">CA267_013380</name>
</gene>
<proteinExistence type="predicted"/>
<dbReference type="Pfam" id="PF00440">
    <property type="entry name" value="TetR_N"/>
    <property type="match status" value="1"/>
</dbReference>
<keyword evidence="2" id="KW-0238">DNA-binding</keyword>
<dbReference type="InterPro" id="IPR001647">
    <property type="entry name" value="HTH_TetR"/>
</dbReference>
<dbReference type="OrthoDB" id="270177at2"/>
<dbReference type="Proteomes" id="UP000219285">
    <property type="component" value="Chromosome"/>
</dbReference>